<dbReference type="SUPFAM" id="SSF55073">
    <property type="entry name" value="Nucleotide cyclase"/>
    <property type="match status" value="1"/>
</dbReference>
<dbReference type="NCBIfam" id="TIGR00254">
    <property type="entry name" value="GGDEF"/>
    <property type="match status" value="1"/>
</dbReference>
<dbReference type="Proteomes" id="UP001595867">
    <property type="component" value="Unassembled WGS sequence"/>
</dbReference>
<evidence type="ECO:0000313" key="2">
    <source>
        <dbReference type="EMBL" id="MFC4069967.1"/>
    </source>
</evidence>
<dbReference type="GO" id="GO:0052621">
    <property type="term" value="F:diguanylate cyclase activity"/>
    <property type="evidence" value="ECO:0007669"/>
    <property type="project" value="UniProtKB-EC"/>
</dbReference>
<dbReference type="EMBL" id="JBHSBL010000023">
    <property type="protein sequence ID" value="MFC4069967.1"/>
    <property type="molecule type" value="Genomic_DNA"/>
</dbReference>
<dbReference type="CDD" id="cd01949">
    <property type="entry name" value="GGDEF"/>
    <property type="match status" value="1"/>
</dbReference>
<dbReference type="Pfam" id="PF00990">
    <property type="entry name" value="GGDEF"/>
    <property type="match status" value="1"/>
</dbReference>
<dbReference type="InterPro" id="IPR029787">
    <property type="entry name" value="Nucleotide_cyclase"/>
</dbReference>
<comment type="caution">
    <text evidence="2">The sequence shown here is derived from an EMBL/GenBank/DDBJ whole genome shotgun (WGS) entry which is preliminary data.</text>
</comment>
<sequence>MLEHLDILLAAPRHDPIALLLLDLNRFKEVNDTYGHQAGDNLLEQAARRLAAVTRDGDLLARLGGDEFVVVVSGPNVDERAAVAVADRIREALRETFIVEEIDMTIDVSIGVALAHGDSNLLFQQADIAMYHAKRSGGGHAVFDRIPVRPSVAASVNRS</sequence>
<keyword evidence="2" id="KW-0548">Nucleotidyltransferase</keyword>
<dbReference type="PANTHER" id="PTHR46663">
    <property type="entry name" value="DIGUANYLATE CYCLASE DGCT-RELATED"/>
    <property type="match status" value="1"/>
</dbReference>
<dbReference type="InterPro" id="IPR000160">
    <property type="entry name" value="GGDEF_dom"/>
</dbReference>
<feature type="domain" description="GGDEF" evidence="1">
    <location>
        <begin position="15"/>
        <end position="146"/>
    </location>
</feature>
<evidence type="ECO:0000259" key="1">
    <source>
        <dbReference type="PROSITE" id="PS50887"/>
    </source>
</evidence>
<reference evidence="3" key="1">
    <citation type="journal article" date="2019" name="Int. J. Syst. Evol. Microbiol.">
        <title>The Global Catalogue of Microorganisms (GCM) 10K type strain sequencing project: providing services to taxonomists for standard genome sequencing and annotation.</title>
        <authorList>
            <consortium name="The Broad Institute Genomics Platform"/>
            <consortium name="The Broad Institute Genome Sequencing Center for Infectious Disease"/>
            <person name="Wu L."/>
            <person name="Ma J."/>
        </authorList>
    </citation>
    <scope>NUCLEOTIDE SEQUENCE [LARGE SCALE GENOMIC DNA]</scope>
    <source>
        <strain evidence="3">TBRC 5832</strain>
    </source>
</reference>
<keyword evidence="3" id="KW-1185">Reference proteome</keyword>
<protein>
    <submittedName>
        <fullName evidence="2">GGDEF domain-containing protein</fullName>
        <ecNumber evidence="2">2.7.7.65</ecNumber>
    </submittedName>
</protein>
<dbReference type="InterPro" id="IPR052163">
    <property type="entry name" value="DGC-Regulatory_Protein"/>
</dbReference>
<dbReference type="EC" id="2.7.7.65" evidence="2"/>
<dbReference type="PROSITE" id="PS50887">
    <property type="entry name" value="GGDEF"/>
    <property type="match status" value="1"/>
</dbReference>
<accession>A0ABV8J090</accession>
<keyword evidence="2" id="KW-0808">Transferase</keyword>
<dbReference type="RefSeq" id="WP_378070859.1">
    <property type="nucleotide sequence ID" value="NZ_JBHSBL010000023.1"/>
</dbReference>
<evidence type="ECO:0000313" key="3">
    <source>
        <dbReference type="Proteomes" id="UP001595867"/>
    </source>
</evidence>
<gene>
    <name evidence="2" type="ORF">ACFO0C_34000</name>
</gene>
<organism evidence="2 3">
    <name type="scientific">Actinoplanes subglobosus</name>
    <dbReference type="NCBI Taxonomy" id="1547892"/>
    <lineage>
        <taxon>Bacteria</taxon>
        <taxon>Bacillati</taxon>
        <taxon>Actinomycetota</taxon>
        <taxon>Actinomycetes</taxon>
        <taxon>Micromonosporales</taxon>
        <taxon>Micromonosporaceae</taxon>
        <taxon>Actinoplanes</taxon>
    </lineage>
</organism>
<dbReference type="SMART" id="SM00267">
    <property type="entry name" value="GGDEF"/>
    <property type="match status" value="1"/>
</dbReference>
<dbReference type="Gene3D" id="3.30.70.270">
    <property type="match status" value="1"/>
</dbReference>
<proteinExistence type="predicted"/>
<name>A0ABV8J090_9ACTN</name>
<dbReference type="InterPro" id="IPR043128">
    <property type="entry name" value="Rev_trsase/Diguanyl_cyclase"/>
</dbReference>
<dbReference type="PANTHER" id="PTHR46663:SF2">
    <property type="entry name" value="GGDEF DOMAIN-CONTAINING PROTEIN"/>
    <property type="match status" value="1"/>
</dbReference>